<accession>A0A5C6B319</accession>
<proteinExistence type="predicted"/>
<dbReference type="EMBL" id="SJPN01000003">
    <property type="protein sequence ID" value="TWU04854.1"/>
    <property type="molecule type" value="Genomic_DNA"/>
</dbReference>
<sequence>MDVKMLPDGPFGVCRAPGRVLLEGSLSRFYLLANQKRLQRGGCVPTIRPLQMFLAR</sequence>
<keyword evidence="2" id="KW-1185">Reference proteome</keyword>
<name>A0A5C6B319_9BACT</name>
<comment type="caution">
    <text evidence="1">The sequence shown here is derived from an EMBL/GenBank/DDBJ whole genome shotgun (WGS) entry which is preliminary data.</text>
</comment>
<dbReference type="AlphaFoldDB" id="A0A5C6B319"/>
<protein>
    <submittedName>
        <fullName evidence="1">Uncharacterized protein</fullName>
    </submittedName>
</protein>
<evidence type="ECO:0000313" key="2">
    <source>
        <dbReference type="Proteomes" id="UP000320176"/>
    </source>
</evidence>
<organism evidence="1 2">
    <name type="scientific">Stieleria varia</name>
    <dbReference type="NCBI Taxonomy" id="2528005"/>
    <lineage>
        <taxon>Bacteria</taxon>
        <taxon>Pseudomonadati</taxon>
        <taxon>Planctomycetota</taxon>
        <taxon>Planctomycetia</taxon>
        <taxon>Pirellulales</taxon>
        <taxon>Pirellulaceae</taxon>
        <taxon>Stieleria</taxon>
    </lineage>
</organism>
<dbReference type="Proteomes" id="UP000320176">
    <property type="component" value="Unassembled WGS sequence"/>
</dbReference>
<reference evidence="1 2" key="1">
    <citation type="submission" date="2019-02" db="EMBL/GenBank/DDBJ databases">
        <title>Deep-cultivation of Planctomycetes and their phenomic and genomic characterization uncovers novel biology.</title>
        <authorList>
            <person name="Wiegand S."/>
            <person name="Jogler M."/>
            <person name="Boedeker C."/>
            <person name="Pinto D."/>
            <person name="Vollmers J."/>
            <person name="Rivas-Marin E."/>
            <person name="Kohn T."/>
            <person name="Peeters S.H."/>
            <person name="Heuer A."/>
            <person name="Rast P."/>
            <person name="Oberbeckmann S."/>
            <person name="Bunk B."/>
            <person name="Jeske O."/>
            <person name="Meyerdierks A."/>
            <person name="Storesund J.E."/>
            <person name="Kallscheuer N."/>
            <person name="Luecker S."/>
            <person name="Lage O.M."/>
            <person name="Pohl T."/>
            <person name="Merkel B.J."/>
            <person name="Hornburger P."/>
            <person name="Mueller R.-W."/>
            <person name="Bruemmer F."/>
            <person name="Labrenz M."/>
            <person name="Spormann A.M."/>
            <person name="Op Den Camp H."/>
            <person name="Overmann J."/>
            <person name="Amann R."/>
            <person name="Jetten M.S.M."/>
            <person name="Mascher T."/>
            <person name="Medema M.H."/>
            <person name="Devos D.P."/>
            <person name="Kaster A.-K."/>
            <person name="Ovreas L."/>
            <person name="Rohde M."/>
            <person name="Galperin M.Y."/>
            <person name="Jogler C."/>
        </authorList>
    </citation>
    <scope>NUCLEOTIDE SEQUENCE [LARGE SCALE GENOMIC DNA]</scope>
    <source>
        <strain evidence="1 2">Pla52n</strain>
    </source>
</reference>
<gene>
    <name evidence="1" type="ORF">Pla52n_28990</name>
</gene>
<evidence type="ECO:0000313" key="1">
    <source>
        <dbReference type="EMBL" id="TWU04854.1"/>
    </source>
</evidence>